<dbReference type="WBParaSite" id="BTMF_0000220901-mRNA-1">
    <property type="protein sequence ID" value="BTMF_0000220901-mRNA-1"/>
    <property type="gene ID" value="BTMF_0000220901"/>
</dbReference>
<accession>A0A0R3Q7A5</accession>
<dbReference type="EMBL" id="UZAG01001123">
    <property type="protein sequence ID" value="VDO10456.1"/>
    <property type="molecule type" value="Genomic_DNA"/>
</dbReference>
<reference evidence="1 2" key="2">
    <citation type="submission" date="2018-11" db="EMBL/GenBank/DDBJ databases">
        <authorList>
            <consortium name="Pathogen Informatics"/>
        </authorList>
    </citation>
    <scope>NUCLEOTIDE SEQUENCE [LARGE SCALE GENOMIC DNA]</scope>
</reference>
<evidence type="ECO:0000313" key="1">
    <source>
        <dbReference type="EMBL" id="VDO10456.1"/>
    </source>
</evidence>
<sequence length="77" mass="8251">MFTTVKSCSTSESCRKSSFLKINLRTFPSLPTTVTIVGCVKPSATMTVDSIFTKVISCEESSVSGCSIAGMGTFRRL</sequence>
<evidence type="ECO:0000313" key="3">
    <source>
        <dbReference type="WBParaSite" id="BTMF_0000220901-mRNA-1"/>
    </source>
</evidence>
<keyword evidence="2" id="KW-1185">Reference proteome</keyword>
<proteinExistence type="predicted"/>
<organism evidence="3">
    <name type="scientific">Brugia timori</name>
    <dbReference type="NCBI Taxonomy" id="42155"/>
    <lineage>
        <taxon>Eukaryota</taxon>
        <taxon>Metazoa</taxon>
        <taxon>Ecdysozoa</taxon>
        <taxon>Nematoda</taxon>
        <taxon>Chromadorea</taxon>
        <taxon>Rhabditida</taxon>
        <taxon>Spirurina</taxon>
        <taxon>Spiruromorpha</taxon>
        <taxon>Filarioidea</taxon>
        <taxon>Onchocercidae</taxon>
        <taxon>Brugia</taxon>
    </lineage>
</organism>
<reference evidence="3" key="1">
    <citation type="submission" date="2017-02" db="UniProtKB">
        <authorList>
            <consortium name="WormBaseParasite"/>
        </authorList>
    </citation>
    <scope>IDENTIFICATION</scope>
</reference>
<gene>
    <name evidence="1" type="ORF">BTMF_LOCUS1537</name>
</gene>
<protein>
    <submittedName>
        <fullName evidence="3">ZP domain-containing protein</fullName>
    </submittedName>
</protein>
<name>A0A0R3Q7A5_9BILA</name>
<dbReference type="AlphaFoldDB" id="A0A0R3Q7A5"/>
<evidence type="ECO:0000313" key="2">
    <source>
        <dbReference type="Proteomes" id="UP000280834"/>
    </source>
</evidence>
<dbReference type="Proteomes" id="UP000280834">
    <property type="component" value="Unassembled WGS sequence"/>
</dbReference>